<evidence type="ECO:0000313" key="2">
    <source>
        <dbReference type="Proteomes" id="UP000477722"/>
    </source>
</evidence>
<accession>A0A6G4X236</accession>
<gene>
    <name evidence="1" type="ORF">G5C65_24470</name>
</gene>
<dbReference type="InterPro" id="IPR058154">
    <property type="entry name" value="Bxb1_TTP-like"/>
</dbReference>
<sequence length="195" mass="20887">MEGTAVPLDDNAVLNPAVGHYYFAPTTGQPLPDDITAPAEPWADFGHTSLDDPFGITTDGGETETLGTWQNKNLRNTTSPRVESVTFALQQWDESAYRAFWGANATTAEAAGRTVVQVPSVPQELEGALFVLVRDGANGMFFHFPRVSIARADDIEFDAEELAGLPVRATVLGMSGQEWTYQVGTLAALSTPPGS</sequence>
<protein>
    <recommendedName>
        <fullName evidence="3">Major tail protein</fullName>
    </recommendedName>
</protein>
<dbReference type="EMBL" id="JAAKZZ010000305">
    <property type="protein sequence ID" value="NGO71448.1"/>
    <property type="molecule type" value="Genomic_DNA"/>
</dbReference>
<organism evidence="1 2">
    <name type="scientific">Streptomyces boncukensis</name>
    <dbReference type="NCBI Taxonomy" id="2711219"/>
    <lineage>
        <taxon>Bacteria</taxon>
        <taxon>Bacillati</taxon>
        <taxon>Actinomycetota</taxon>
        <taxon>Actinomycetes</taxon>
        <taxon>Kitasatosporales</taxon>
        <taxon>Streptomycetaceae</taxon>
        <taxon>Streptomyces</taxon>
    </lineage>
</organism>
<dbReference type="RefSeq" id="WP_165301081.1">
    <property type="nucleotide sequence ID" value="NZ_JAAKZZ010000305.1"/>
</dbReference>
<dbReference type="AlphaFoldDB" id="A0A6G4X236"/>
<dbReference type="Pfam" id="PF25681">
    <property type="entry name" value="Phage_TTP_17"/>
    <property type="match status" value="1"/>
</dbReference>
<proteinExistence type="predicted"/>
<evidence type="ECO:0000313" key="1">
    <source>
        <dbReference type="EMBL" id="NGO71448.1"/>
    </source>
</evidence>
<keyword evidence="2" id="KW-1185">Reference proteome</keyword>
<dbReference type="Proteomes" id="UP000477722">
    <property type="component" value="Unassembled WGS sequence"/>
</dbReference>
<name>A0A6G4X236_9ACTN</name>
<evidence type="ECO:0008006" key="3">
    <source>
        <dbReference type="Google" id="ProtNLM"/>
    </source>
</evidence>
<reference evidence="1 2" key="1">
    <citation type="submission" date="2020-02" db="EMBL/GenBank/DDBJ databases">
        <title>Whole-genome analyses of novel actinobacteria.</title>
        <authorList>
            <person name="Sahin N."/>
            <person name="Tatar D."/>
        </authorList>
    </citation>
    <scope>NUCLEOTIDE SEQUENCE [LARGE SCALE GENOMIC DNA]</scope>
    <source>
        <strain evidence="1 2">SB3404</strain>
    </source>
</reference>
<comment type="caution">
    <text evidence="1">The sequence shown here is derived from an EMBL/GenBank/DDBJ whole genome shotgun (WGS) entry which is preliminary data.</text>
</comment>